<dbReference type="Gene3D" id="2.170.120.40">
    <property type="entry name" value="YbbR-like domain"/>
    <property type="match status" value="1"/>
</dbReference>
<dbReference type="PANTHER" id="PTHR37804:SF1">
    <property type="entry name" value="CDAA REGULATORY PROTEIN CDAR"/>
    <property type="match status" value="1"/>
</dbReference>
<keyword evidence="1" id="KW-1133">Transmembrane helix</keyword>
<proteinExistence type="predicted"/>
<evidence type="ECO:0000256" key="1">
    <source>
        <dbReference type="SAM" id="Phobius"/>
    </source>
</evidence>
<protein>
    <submittedName>
        <fullName evidence="2">YbbR-like protein</fullName>
    </submittedName>
</protein>
<evidence type="ECO:0000313" key="2">
    <source>
        <dbReference type="EMBL" id="SFD84952.1"/>
    </source>
</evidence>
<name>A0A1I1VPD2_9BACT</name>
<dbReference type="Pfam" id="PF07949">
    <property type="entry name" value="YbbR"/>
    <property type="match status" value="1"/>
</dbReference>
<organism evidence="2 3">
    <name type="scientific">Thermophagus xiamenensis</name>
    <dbReference type="NCBI Taxonomy" id="385682"/>
    <lineage>
        <taxon>Bacteria</taxon>
        <taxon>Pseudomonadati</taxon>
        <taxon>Bacteroidota</taxon>
        <taxon>Bacteroidia</taxon>
        <taxon>Marinilabiliales</taxon>
        <taxon>Marinilabiliaceae</taxon>
        <taxon>Thermophagus</taxon>
    </lineage>
</organism>
<dbReference type="Gene3D" id="2.170.120.30">
    <property type="match status" value="1"/>
</dbReference>
<dbReference type="OrthoDB" id="1115707at2"/>
<dbReference type="STRING" id="385682.SAMN05444380_1034"/>
<dbReference type="InParanoid" id="A0A1I1VPD2"/>
<dbReference type="Proteomes" id="UP000181976">
    <property type="component" value="Unassembled WGS sequence"/>
</dbReference>
<keyword evidence="1" id="KW-0812">Transmembrane</keyword>
<dbReference type="eggNOG" id="COG4856">
    <property type="taxonomic scope" value="Bacteria"/>
</dbReference>
<dbReference type="PANTHER" id="PTHR37804">
    <property type="entry name" value="CDAA REGULATORY PROTEIN CDAR"/>
    <property type="match status" value="1"/>
</dbReference>
<dbReference type="RefSeq" id="WP_010526852.1">
    <property type="nucleotide sequence ID" value="NZ_AFSL01000019.1"/>
</dbReference>
<dbReference type="AlphaFoldDB" id="A0A1I1VPD2"/>
<reference evidence="2 3" key="1">
    <citation type="submission" date="2016-10" db="EMBL/GenBank/DDBJ databases">
        <authorList>
            <person name="de Groot N.N."/>
        </authorList>
    </citation>
    <scope>NUCLEOTIDE SEQUENCE [LARGE SCALE GENOMIC DNA]</scope>
    <source>
        <strain evidence="2 3">DSM 19012</strain>
    </source>
</reference>
<keyword evidence="1" id="KW-0472">Membrane</keyword>
<dbReference type="InterPro" id="IPR053154">
    <property type="entry name" value="c-di-AMP_regulator"/>
</dbReference>
<dbReference type="EMBL" id="FONA01000003">
    <property type="protein sequence ID" value="SFD84952.1"/>
    <property type="molecule type" value="Genomic_DNA"/>
</dbReference>
<keyword evidence="3" id="KW-1185">Reference proteome</keyword>
<accession>A0A1I1VPD2</accession>
<evidence type="ECO:0000313" key="3">
    <source>
        <dbReference type="Proteomes" id="UP000181976"/>
    </source>
</evidence>
<dbReference type="InterPro" id="IPR012505">
    <property type="entry name" value="YbbR"/>
</dbReference>
<gene>
    <name evidence="2" type="ORF">SAMN05444380_1034</name>
</gene>
<sequence length="340" mass="38275">MGRDVIYKQYQKVQGIVRLWFDQLKQDKNLVVFLIFLVISTGFWFLNALRKEYTATLSYPVKFVDLPENKMLPEDFRGRIEVKVKAVGFVILRYQLSNAFLPLTFSVSEMQSLKTASGEEGVFTITSTEKNKIAGQLSQGMELIDISPDTLFVPLAEKGNARVPVKILADIGFQKQYLQAGEIMVQPDSVTISGPKSIVDTIRFIQTRKIDLQGLSDTVTTNVPLVIPPRVKSSVKKVTATIPVEPFTEINLKIPLRIYGLPDSLRIKTFPSSIQVSFRVGISKYGTIDESHFSAVIDASPVLRSDRPERLKVRLDKAPINIESLSFSPIFVEYLLEKKN</sequence>
<feature type="transmembrane region" description="Helical" evidence="1">
    <location>
        <begin position="30"/>
        <end position="49"/>
    </location>
</feature>